<keyword evidence="3" id="KW-1185">Reference proteome</keyword>
<reference evidence="2 3" key="1">
    <citation type="submission" date="2007-10" db="EMBL/GenBank/DDBJ databases">
        <title>Complete sequence of Shewanella pealeana ATCC 700345.</title>
        <authorList>
            <consortium name="US DOE Joint Genome Institute"/>
            <person name="Copeland A."/>
            <person name="Lucas S."/>
            <person name="Lapidus A."/>
            <person name="Barry K."/>
            <person name="Glavina del Rio T."/>
            <person name="Dalin E."/>
            <person name="Tice H."/>
            <person name="Pitluck S."/>
            <person name="Chertkov O."/>
            <person name="Brettin T."/>
            <person name="Bruce D."/>
            <person name="Detter J.C."/>
            <person name="Han C."/>
            <person name="Schmutz J."/>
            <person name="Larimer F."/>
            <person name="Land M."/>
            <person name="Hauser L."/>
            <person name="Kyrpides N."/>
            <person name="Kim E."/>
            <person name="Zhao J.-S.Z."/>
            <person name="Manno D."/>
            <person name="Hawari J."/>
            <person name="Richardson P."/>
        </authorList>
    </citation>
    <scope>NUCLEOTIDE SEQUENCE [LARGE SCALE GENOMIC DNA]</scope>
    <source>
        <strain evidence="3">ATCC 700345 / ANG-SQ1</strain>
    </source>
</reference>
<dbReference type="InterPro" id="IPR036890">
    <property type="entry name" value="HATPase_C_sf"/>
</dbReference>
<dbReference type="STRING" id="398579.Spea_3686"/>
<dbReference type="Proteomes" id="UP000002608">
    <property type="component" value="Chromosome"/>
</dbReference>
<dbReference type="RefSeq" id="WP_012156881.1">
    <property type="nucleotide sequence ID" value="NC_009901.1"/>
</dbReference>
<evidence type="ECO:0000313" key="3">
    <source>
        <dbReference type="Proteomes" id="UP000002608"/>
    </source>
</evidence>
<dbReference type="SUPFAM" id="SSF55874">
    <property type="entry name" value="ATPase domain of HSP90 chaperone/DNA topoisomerase II/histidine kinase"/>
    <property type="match status" value="1"/>
</dbReference>
<feature type="compositionally biased region" description="Basic residues" evidence="1">
    <location>
        <begin position="20"/>
        <end position="30"/>
    </location>
</feature>
<dbReference type="AlphaFoldDB" id="A8H8W0"/>
<sequence>MKKKIQFFHKTRARVIQRKALKKAQRKTRSKQTSSTGRPKKLGAAEIIYAPLEFSIYELAEGDTQKYSEAIDFIEKIKSIDHSKSYIIDFSNTERVTAAALLLLYATIDQKKVTGPVNSSIVWPHSDSARRVIVKSGLNKLLQNTLNTEEPDFSNTIISGVGNDKVESLIDHIEQSVYKNQMDDEVEYLYGDAISETINNVGRHAYPESNASDKKWWILCDVIGDKLFVLIYDCGIGIPKTVVKRNWFISSVEKFYPEQYAEAKQAPASQSKLYFFGSLKDENLIDLAMKQDVTGTLKSKHGQGSKSIKALVSETHRGKLWIYSNKGLLTFKNVDTPVDLHTLNKGFPGTLVQWNIKIS</sequence>
<feature type="region of interest" description="Disordered" evidence="1">
    <location>
        <begin position="20"/>
        <end position="39"/>
    </location>
</feature>
<proteinExistence type="predicted"/>
<evidence type="ECO:0000313" key="2">
    <source>
        <dbReference type="EMBL" id="ABV88997.1"/>
    </source>
</evidence>
<accession>A8H8W0</accession>
<organism evidence="2 3">
    <name type="scientific">Shewanella pealeana (strain ATCC 700345 / ANG-SQ1)</name>
    <dbReference type="NCBI Taxonomy" id="398579"/>
    <lineage>
        <taxon>Bacteria</taxon>
        <taxon>Pseudomonadati</taxon>
        <taxon>Pseudomonadota</taxon>
        <taxon>Gammaproteobacteria</taxon>
        <taxon>Alteromonadales</taxon>
        <taxon>Shewanellaceae</taxon>
        <taxon>Shewanella</taxon>
    </lineage>
</organism>
<dbReference type="EMBL" id="CP000851">
    <property type="protein sequence ID" value="ABV88997.1"/>
    <property type="molecule type" value="Genomic_DNA"/>
</dbReference>
<dbReference type="OrthoDB" id="6858273at2"/>
<protein>
    <submittedName>
        <fullName evidence="2">Uncharacterized protein</fullName>
    </submittedName>
</protein>
<dbReference type="HOGENOM" id="CLU_070962_0_0_6"/>
<gene>
    <name evidence="2" type="ordered locus">Spea_3686</name>
</gene>
<evidence type="ECO:0000256" key="1">
    <source>
        <dbReference type="SAM" id="MobiDB-lite"/>
    </source>
</evidence>
<name>A8H8W0_SHEPA</name>
<dbReference type="KEGG" id="spl:Spea_3686"/>
<dbReference type="eggNOG" id="COG2172">
    <property type="taxonomic scope" value="Bacteria"/>
</dbReference>